<dbReference type="CDD" id="cd07562">
    <property type="entry name" value="Peptidase_S41_TRI"/>
    <property type="match status" value="1"/>
</dbReference>
<feature type="domain" description="Tricorn protease C1" evidence="12">
    <location>
        <begin position="705"/>
        <end position="763"/>
    </location>
</feature>
<feature type="domain" description="Tail specific protease" evidence="11">
    <location>
        <begin position="896"/>
        <end position="1052"/>
    </location>
</feature>
<dbReference type="Gene3D" id="3.90.226.10">
    <property type="entry name" value="2-enoyl-CoA Hydratase, Chain A, domain 1"/>
    <property type="match status" value="1"/>
</dbReference>
<gene>
    <name evidence="13" type="ORF">EXN75_12125</name>
</gene>
<feature type="signal peptide" evidence="10">
    <location>
        <begin position="1"/>
        <end position="21"/>
    </location>
</feature>
<dbReference type="InterPro" id="IPR012393">
    <property type="entry name" value="Tricorn_protease"/>
</dbReference>
<evidence type="ECO:0000256" key="4">
    <source>
        <dbReference type="ARBA" id="ARBA00022670"/>
    </source>
</evidence>
<dbReference type="EMBL" id="SGVY01000036">
    <property type="protein sequence ID" value="TFH77802.1"/>
    <property type="molecule type" value="Genomic_DNA"/>
</dbReference>
<reference evidence="13 14" key="1">
    <citation type="submission" date="2019-02" db="EMBL/GenBank/DDBJ databases">
        <title>Draft Genome Sequence of the Prevotella sp. BCRC 81118, Isolated from Human Feces.</title>
        <authorList>
            <person name="Huang C.-H."/>
        </authorList>
    </citation>
    <scope>NUCLEOTIDE SEQUENCE [LARGE SCALE GENOMIC DNA]</scope>
    <source>
        <strain evidence="13 14">BCRC 81118</strain>
    </source>
</reference>
<evidence type="ECO:0000313" key="14">
    <source>
        <dbReference type="Proteomes" id="UP000297872"/>
    </source>
</evidence>
<dbReference type="SUPFAM" id="SSF69304">
    <property type="entry name" value="Tricorn protease N-terminal domain"/>
    <property type="match status" value="1"/>
</dbReference>
<feature type="active site" description="Charge relay system" evidence="8">
    <location>
        <position position="1042"/>
    </location>
</feature>
<dbReference type="PANTHER" id="PTHR43253:SF1">
    <property type="entry name" value="TRICORN PROTEASE HOMOLOG 2-RELATED"/>
    <property type="match status" value="1"/>
</dbReference>
<dbReference type="Pfam" id="PF26549">
    <property type="entry name" value="Tricorn_N"/>
    <property type="match status" value="1"/>
</dbReference>
<dbReference type="Pfam" id="PF03572">
    <property type="entry name" value="Peptidase_S41"/>
    <property type="match status" value="1"/>
</dbReference>
<keyword evidence="10" id="KW-0732">Signal</keyword>
<dbReference type="Proteomes" id="UP000297872">
    <property type="component" value="Unassembled WGS sequence"/>
</dbReference>
<feature type="chain" id="PRO_5021298630" description="Tricorn protease homolog" evidence="10">
    <location>
        <begin position="22"/>
        <end position="1077"/>
    </location>
</feature>
<feature type="active site" description="Nucleophile" evidence="8">
    <location>
        <position position="985"/>
    </location>
</feature>
<keyword evidence="5 7" id="KW-0378">Hydrolase</keyword>
<evidence type="ECO:0000256" key="2">
    <source>
        <dbReference type="ARBA" id="ARBA00008524"/>
    </source>
</evidence>
<dbReference type="InterPro" id="IPR036034">
    <property type="entry name" value="PDZ_sf"/>
</dbReference>
<protein>
    <recommendedName>
        <fullName evidence="7">Tricorn protease homolog</fullName>
        <ecNumber evidence="7">3.4.21.-</ecNumber>
    </recommendedName>
</protein>
<evidence type="ECO:0000256" key="8">
    <source>
        <dbReference type="PIRSR" id="PIRSR036421-1"/>
    </source>
</evidence>
<evidence type="ECO:0000256" key="1">
    <source>
        <dbReference type="ARBA" id="ARBA00004496"/>
    </source>
</evidence>
<dbReference type="PANTHER" id="PTHR43253">
    <property type="entry name" value="TRICORN PROTEASE HOMOLOG 2-RELATED"/>
    <property type="match status" value="1"/>
</dbReference>
<evidence type="ECO:0000256" key="10">
    <source>
        <dbReference type="SAM" id="SignalP"/>
    </source>
</evidence>
<comment type="caution">
    <text evidence="13">The sequence shown here is derived from an EMBL/GenBank/DDBJ whole genome shotgun (WGS) entry which is preliminary data.</text>
</comment>
<evidence type="ECO:0000256" key="7">
    <source>
        <dbReference type="PIRNR" id="PIRNR036421"/>
    </source>
</evidence>
<dbReference type="SUPFAM" id="SSF82171">
    <property type="entry name" value="DPP6 N-terminal domain-like"/>
    <property type="match status" value="1"/>
</dbReference>
<dbReference type="Gene3D" id="2.120.10.60">
    <property type="entry name" value="Tricorn protease N-terminal domain"/>
    <property type="match status" value="2"/>
</dbReference>
<dbReference type="OrthoDB" id="9815657at2"/>
<evidence type="ECO:0000256" key="6">
    <source>
        <dbReference type="ARBA" id="ARBA00022825"/>
    </source>
</evidence>
<keyword evidence="4 7" id="KW-0645">Protease</keyword>
<dbReference type="Gene3D" id="2.30.42.10">
    <property type="match status" value="1"/>
</dbReference>
<feature type="active site" description="Charge relay system" evidence="8">
    <location>
        <position position="769"/>
    </location>
</feature>
<evidence type="ECO:0000256" key="9">
    <source>
        <dbReference type="SAM" id="MobiDB-lite"/>
    </source>
</evidence>
<comment type="subcellular location">
    <subcellularLocation>
        <location evidence="1 7">Cytoplasm</location>
    </subcellularLocation>
</comment>
<keyword evidence="3 7" id="KW-0963">Cytoplasm</keyword>
<dbReference type="Pfam" id="PF07676">
    <property type="entry name" value="PD40"/>
    <property type="match status" value="1"/>
</dbReference>
<dbReference type="GO" id="GO:0008236">
    <property type="term" value="F:serine-type peptidase activity"/>
    <property type="evidence" value="ECO:0007669"/>
    <property type="project" value="UniProtKB-UniRule"/>
</dbReference>
<dbReference type="PIRSF" id="PIRSF036421">
    <property type="entry name" value="Tricorn_protease"/>
    <property type="match status" value="1"/>
</dbReference>
<dbReference type="RefSeq" id="WP_134844024.1">
    <property type="nucleotide sequence ID" value="NZ_SGVY01000036.1"/>
</dbReference>
<keyword evidence="14" id="KW-1185">Reference proteome</keyword>
<evidence type="ECO:0000256" key="5">
    <source>
        <dbReference type="ARBA" id="ARBA00022801"/>
    </source>
</evidence>
<dbReference type="SUPFAM" id="SSF52096">
    <property type="entry name" value="ClpP/crotonase"/>
    <property type="match status" value="1"/>
</dbReference>
<accession>A0A4Y8VAA7</accession>
<sequence length="1077" mass="121961">MKKLFLSAAFLAASLASQAQQAPLWMRYPAISPDGKTIVFSYKGDIYSVPATGGEARQLTTNAAHDSYPIWSPDGKKIAFASNREGSFDVYVMSAHGGAPTRITTNSEREIPVAFKDNDHVLFSANIMPTAESNLFASREFSQVYEVSTQGGRPKLYSVIPMEDISINAKGQVLYHDSKGYEDQWRKHHTSPITRDIWMLDNGKYQKITAFKGEDRTPVWAADGESFYYLSEQAGSFNIYHRNIATGKDVQLTHEKKNPIRFLTSSADGLLCYGYDGEIYTVKEGAQPQKVNISITADNDEPSLVRQVRSWGATEIALSPDAKEVAFVMHGDVYVTSTEYKTTKRITDTPQQERNVSFSPDGRSLVYASERNGVWQIYQAKIKNEKEKNFTYCTDVEEEQLTKTNMTSQYPAYSPDGKEVAFYEDRATLRIINLKTKDVRTVLDGKYNYSYSDGDIWFEWSPDSKWLLCSYIGNGGWNNTDIALVKADGKEMHNLTNSGYSDGNGKWVLGGKAMLFESDRAGYRSHGSWGAESDAYLMFFDLDAYDRFRMSKEELELAEANKDEKEKKADEKEEKKKEDKKKKEEKTGKIEVDKVKPLELDIDNCRDRIVRLTVNSSHMGDAILDTKGEKIYYQASFESDYDLWCHDLKENKTSLMMKGIGQGGFVADKDVKNLYLCNGSNIKKVELGSRSTKNIDFEAPFNYKPAEERQYLFDHVWRQVADKFYDPKMQGVDWEYYRKVYEKYLPYINNNFDFAEMLSEMLGELNASHTGCRYYASGATLSTAALGVFLDPSYEGDGLKIKEIIKRGPFAVKKNEVTPGSIIEKIDGTDIKAGEDYNALLDGKAGKNIRLTIKNTKGKRFDLTIKAISQGAQQELLYKRWVDRNRAIVDSVSHGRIAYVHVKAMNSESFRTVYSELLSEKNRTKDAVIVDERHNGGGWLHDDLCTLLSGKQYQEFVPHGKVVGKDPFNKWTKPSCVLICEDDYSNGHGFPWVYKELGIGKLIGAPVAGTMTAVWWETLMDRSLVFGIPQVGCRDMRGTFGENTTLQPDIEVYNSPEDYITGHDTQLIRAVEEMMKK</sequence>
<dbReference type="SUPFAM" id="SSF50156">
    <property type="entry name" value="PDZ domain-like"/>
    <property type="match status" value="1"/>
</dbReference>
<dbReference type="Gene3D" id="2.120.10.30">
    <property type="entry name" value="TolB, C-terminal domain"/>
    <property type="match status" value="1"/>
</dbReference>
<feature type="region of interest" description="Disordered" evidence="9">
    <location>
        <begin position="560"/>
        <end position="587"/>
    </location>
</feature>
<comment type="function">
    <text evidence="7">Degrades oligopeptides.</text>
</comment>
<dbReference type="InterPro" id="IPR005151">
    <property type="entry name" value="Tail-specific_protease"/>
</dbReference>
<evidence type="ECO:0000259" key="11">
    <source>
        <dbReference type="Pfam" id="PF03572"/>
    </source>
</evidence>
<proteinExistence type="inferred from homology"/>
<name>A0A4Y8VAA7_9BACT</name>
<evidence type="ECO:0000259" key="12">
    <source>
        <dbReference type="Pfam" id="PF14684"/>
    </source>
</evidence>
<dbReference type="GO" id="GO:0005737">
    <property type="term" value="C:cytoplasm"/>
    <property type="evidence" value="ECO:0007669"/>
    <property type="project" value="UniProtKB-SubCell"/>
</dbReference>
<dbReference type="GeneID" id="302996025"/>
<dbReference type="Gene3D" id="3.30.750.44">
    <property type="match status" value="1"/>
</dbReference>
<organism evidence="13 14">
    <name type="scientific">Segatella hominis</name>
    <dbReference type="NCBI Taxonomy" id="2518605"/>
    <lineage>
        <taxon>Bacteria</taxon>
        <taxon>Pseudomonadati</taxon>
        <taxon>Bacteroidota</taxon>
        <taxon>Bacteroidia</taxon>
        <taxon>Bacteroidales</taxon>
        <taxon>Prevotellaceae</taxon>
        <taxon>Segatella</taxon>
    </lineage>
</organism>
<dbReference type="EC" id="3.4.21.-" evidence="7"/>
<evidence type="ECO:0000256" key="3">
    <source>
        <dbReference type="ARBA" id="ARBA00022490"/>
    </source>
</evidence>
<dbReference type="GO" id="GO:0006508">
    <property type="term" value="P:proteolysis"/>
    <property type="evidence" value="ECO:0007669"/>
    <property type="project" value="UniProtKB-UniRule"/>
</dbReference>
<dbReference type="InterPro" id="IPR028204">
    <property type="entry name" value="Tricorn_C1"/>
</dbReference>
<keyword evidence="6 7" id="KW-0720">Serine protease</keyword>
<dbReference type="InterPro" id="IPR011042">
    <property type="entry name" value="6-blade_b-propeller_TolB-like"/>
</dbReference>
<evidence type="ECO:0000313" key="13">
    <source>
        <dbReference type="EMBL" id="TFH77802.1"/>
    </source>
</evidence>
<dbReference type="InterPro" id="IPR011659">
    <property type="entry name" value="WD40"/>
</dbReference>
<dbReference type="InterPro" id="IPR029045">
    <property type="entry name" value="ClpP/crotonase-like_dom_sf"/>
</dbReference>
<comment type="similarity">
    <text evidence="2 7">Belongs to the peptidase S41B family.</text>
</comment>
<dbReference type="AlphaFoldDB" id="A0A4Y8VAA7"/>
<dbReference type="Pfam" id="PF14684">
    <property type="entry name" value="Tricorn_C1"/>
    <property type="match status" value="1"/>
</dbReference>